<feature type="compositionally biased region" description="Basic and acidic residues" evidence="1">
    <location>
        <begin position="1"/>
        <end position="10"/>
    </location>
</feature>
<evidence type="ECO:0000313" key="2">
    <source>
        <dbReference type="EMBL" id="VEL07180.1"/>
    </source>
</evidence>
<feature type="region of interest" description="Disordered" evidence="1">
    <location>
        <begin position="102"/>
        <end position="135"/>
    </location>
</feature>
<dbReference type="EMBL" id="CAAALY010001192">
    <property type="protein sequence ID" value="VEL07180.1"/>
    <property type="molecule type" value="Genomic_DNA"/>
</dbReference>
<name>A0A3S5CGS9_9PLAT</name>
<evidence type="ECO:0000256" key="1">
    <source>
        <dbReference type="SAM" id="MobiDB-lite"/>
    </source>
</evidence>
<protein>
    <submittedName>
        <fullName evidence="2">Uncharacterized protein</fullName>
    </submittedName>
</protein>
<reference evidence="2" key="1">
    <citation type="submission" date="2018-11" db="EMBL/GenBank/DDBJ databases">
        <authorList>
            <consortium name="Pathogen Informatics"/>
        </authorList>
    </citation>
    <scope>NUCLEOTIDE SEQUENCE</scope>
</reference>
<sequence length="224" mass="24233">MSVLGEHKEMASPFAASPDAGRPSPQSNSLNIHPDDRLTDAACLPASPHVELEHNLDSADHETRSESHLTVFSARQHSLSRNDETTSIDSISAVSLPGLSMAAGRVRSSSCTEDKPTSEDESKRSGSCSTRDDPPTILTMLADVNLESHGPLPMPSLNLLEVNNLPSRKMSISSQESGIIAIELDLGLSDADRDQFDDLQTINMTKRRPQIGSDGTRQLEKVSY</sequence>
<proteinExistence type="predicted"/>
<evidence type="ECO:0000313" key="3">
    <source>
        <dbReference type="Proteomes" id="UP000784294"/>
    </source>
</evidence>
<accession>A0A3S5CGS9</accession>
<feature type="region of interest" description="Disordered" evidence="1">
    <location>
        <begin position="1"/>
        <end position="40"/>
    </location>
</feature>
<dbReference type="AlphaFoldDB" id="A0A3S5CGS9"/>
<dbReference type="Proteomes" id="UP000784294">
    <property type="component" value="Unassembled WGS sequence"/>
</dbReference>
<keyword evidence="3" id="KW-1185">Reference proteome</keyword>
<comment type="caution">
    <text evidence="2">The sequence shown here is derived from an EMBL/GenBank/DDBJ whole genome shotgun (WGS) entry which is preliminary data.</text>
</comment>
<organism evidence="2 3">
    <name type="scientific">Protopolystoma xenopodis</name>
    <dbReference type="NCBI Taxonomy" id="117903"/>
    <lineage>
        <taxon>Eukaryota</taxon>
        <taxon>Metazoa</taxon>
        <taxon>Spiralia</taxon>
        <taxon>Lophotrochozoa</taxon>
        <taxon>Platyhelminthes</taxon>
        <taxon>Monogenea</taxon>
        <taxon>Polyopisthocotylea</taxon>
        <taxon>Polystomatidea</taxon>
        <taxon>Polystomatidae</taxon>
        <taxon>Protopolystoma</taxon>
    </lineage>
</organism>
<gene>
    <name evidence="2" type="ORF">PXEA_LOCUS620</name>
</gene>
<feature type="compositionally biased region" description="Basic and acidic residues" evidence="1">
    <location>
        <begin position="112"/>
        <end position="134"/>
    </location>
</feature>